<name>A0A1X7JCG9_9CORY</name>
<evidence type="ECO:0000313" key="3">
    <source>
        <dbReference type="Proteomes" id="UP000193309"/>
    </source>
</evidence>
<protein>
    <submittedName>
        <fullName evidence="2">Uncharacterized protein</fullName>
    </submittedName>
</protein>
<organism evidence="2 3">
    <name type="scientific">Corynebacterium pollutisoli</name>
    <dbReference type="NCBI Taxonomy" id="1610489"/>
    <lineage>
        <taxon>Bacteria</taxon>
        <taxon>Bacillati</taxon>
        <taxon>Actinomycetota</taxon>
        <taxon>Actinomycetes</taxon>
        <taxon>Mycobacteriales</taxon>
        <taxon>Corynebacteriaceae</taxon>
        <taxon>Corynebacterium</taxon>
    </lineage>
</organism>
<dbReference type="Proteomes" id="UP000193309">
    <property type="component" value="Unassembled WGS sequence"/>
</dbReference>
<dbReference type="AlphaFoldDB" id="A0A1X7JCG9"/>
<dbReference type="EMBL" id="FXAR01000004">
    <property type="protein sequence ID" value="SMG25204.1"/>
    <property type="molecule type" value="Genomic_DNA"/>
</dbReference>
<evidence type="ECO:0000313" key="2">
    <source>
        <dbReference type="EMBL" id="SMG25204.1"/>
    </source>
</evidence>
<proteinExistence type="predicted"/>
<keyword evidence="1" id="KW-0812">Transmembrane</keyword>
<gene>
    <name evidence="2" type="ORF">SAMN06295981_1426</name>
</gene>
<keyword evidence="1" id="KW-1133">Transmembrane helix</keyword>
<dbReference type="STRING" id="1610489.SAMN06295981_1426"/>
<accession>A0A1X7JCG9</accession>
<keyword evidence="1" id="KW-0472">Membrane</keyword>
<reference evidence="3" key="1">
    <citation type="submission" date="2017-04" db="EMBL/GenBank/DDBJ databases">
        <authorList>
            <person name="Varghese N."/>
            <person name="Submissions S."/>
        </authorList>
    </citation>
    <scope>NUCLEOTIDE SEQUENCE [LARGE SCALE GENOMIC DNA]</scope>
    <source>
        <strain evidence="3">VDS</strain>
    </source>
</reference>
<sequence length="102" mass="11098">MGRVHVRAAGYGAGMNDMNPAPVISAADVTWLRTRRRTAVTDADRAAVRTSLRRLALDLERRPTPTSPLVPILLGVGAIALGFILGWGLYLLADSMWVWLNS</sequence>
<feature type="transmembrane region" description="Helical" evidence="1">
    <location>
        <begin position="69"/>
        <end position="93"/>
    </location>
</feature>
<keyword evidence="3" id="KW-1185">Reference proteome</keyword>
<evidence type="ECO:0000256" key="1">
    <source>
        <dbReference type="SAM" id="Phobius"/>
    </source>
</evidence>